<organism evidence="1 2">
    <name type="scientific">Nosema bombycis (strain CQ1 / CVCC 102059)</name>
    <name type="common">Microsporidian parasite</name>
    <name type="synonym">Pebrine of silkworm</name>
    <dbReference type="NCBI Taxonomy" id="578461"/>
    <lineage>
        <taxon>Eukaryota</taxon>
        <taxon>Fungi</taxon>
        <taxon>Fungi incertae sedis</taxon>
        <taxon>Microsporidia</taxon>
        <taxon>Nosematidae</taxon>
        <taxon>Nosema</taxon>
    </lineage>
</organism>
<protein>
    <submittedName>
        <fullName evidence="1">Uncharacterized protein</fullName>
    </submittedName>
</protein>
<accession>R0KTN1</accession>
<evidence type="ECO:0000313" key="2">
    <source>
        <dbReference type="Proteomes" id="UP000016927"/>
    </source>
</evidence>
<dbReference type="Proteomes" id="UP000016927">
    <property type="component" value="Unassembled WGS sequence"/>
</dbReference>
<dbReference type="EMBL" id="KB908942">
    <property type="protein sequence ID" value="EOB14176.1"/>
    <property type="molecule type" value="Genomic_DNA"/>
</dbReference>
<dbReference type="HOGENOM" id="CLU_2278247_0_0_1"/>
<evidence type="ECO:0000313" key="1">
    <source>
        <dbReference type="EMBL" id="EOB14176.1"/>
    </source>
</evidence>
<sequence>MTISQIDKELKKSDFKSQEDLDSHVNHVLSLINSYEQDLYDKEEYDKSQRIQIRKWRQILFNLQNQQLDEVPEILESTARIINRQINKMDANTGLLYKGTLN</sequence>
<dbReference type="AlphaFoldDB" id="R0KTN1"/>
<dbReference type="VEuPathDB" id="MicrosporidiaDB:NBO_34g0026"/>
<dbReference type="OrthoDB" id="2195934at2759"/>
<keyword evidence="2" id="KW-1185">Reference proteome</keyword>
<proteinExistence type="predicted"/>
<gene>
    <name evidence="1" type="ORF">NBO_34g0026</name>
</gene>
<name>R0KTN1_NOSB1</name>
<reference evidence="1 2" key="1">
    <citation type="journal article" date="2013" name="BMC Genomics">
        <title>Comparative genomics of parasitic silkworm microsporidia reveal an association between genome expansion and host adaptation.</title>
        <authorList>
            <person name="Pan G."/>
            <person name="Xu J."/>
            <person name="Li T."/>
            <person name="Xia Q."/>
            <person name="Liu S.L."/>
            <person name="Zhang G."/>
            <person name="Li S."/>
            <person name="Li C."/>
            <person name="Liu H."/>
            <person name="Yang L."/>
            <person name="Liu T."/>
            <person name="Zhang X."/>
            <person name="Wu Z."/>
            <person name="Fan W."/>
            <person name="Dang X."/>
            <person name="Xiang H."/>
            <person name="Tao M."/>
            <person name="Li Y."/>
            <person name="Hu J."/>
            <person name="Li Z."/>
            <person name="Lin L."/>
            <person name="Luo J."/>
            <person name="Geng L."/>
            <person name="Wang L."/>
            <person name="Long M."/>
            <person name="Wan Y."/>
            <person name="He N."/>
            <person name="Zhang Z."/>
            <person name="Lu C."/>
            <person name="Keeling P.J."/>
            <person name="Wang J."/>
            <person name="Xiang Z."/>
            <person name="Zhou Z."/>
        </authorList>
    </citation>
    <scope>NUCLEOTIDE SEQUENCE [LARGE SCALE GENOMIC DNA]</scope>
    <source>
        <strain evidence="2">CQ1 / CVCC 102059</strain>
    </source>
</reference>